<dbReference type="RefSeq" id="WP_018708615.1">
    <property type="nucleotide sequence ID" value="NZ_BOQT01000013.1"/>
</dbReference>
<dbReference type="Gene3D" id="3.60.60.10">
    <property type="entry name" value="Penicillin V Acylase, Chain A"/>
    <property type="match status" value="1"/>
</dbReference>
<evidence type="ECO:0000313" key="1">
    <source>
        <dbReference type="EMBL" id="GIN22125.1"/>
    </source>
</evidence>
<dbReference type="InterPro" id="IPR008551">
    <property type="entry name" value="TANGO2"/>
</dbReference>
<organism evidence="1 2">
    <name type="scientific">Siminovitchia fordii</name>
    <dbReference type="NCBI Taxonomy" id="254759"/>
    <lineage>
        <taxon>Bacteria</taxon>
        <taxon>Bacillati</taxon>
        <taxon>Bacillota</taxon>
        <taxon>Bacilli</taxon>
        <taxon>Bacillales</taxon>
        <taxon>Bacillaceae</taxon>
        <taxon>Siminovitchia</taxon>
    </lineage>
</organism>
<protein>
    <recommendedName>
        <fullName evidence="3">NRDE family protein</fullName>
    </recommendedName>
</protein>
<evidence type="ECO:0000313" key="2">
    <source>
        <dbReference type="Proteomes" id="UP000680279"/>
    </source>
</evidence>
<reference evidence="1 2" key="1">
    <citation type="submission" date="2021-03" db="EMBL/GenBank/DDBJ databases">
        <title>Antimicrobial resistance genes in bacteria isolated from Japanese honey, and their potential for conferring macrolide and lincosamide resistance in the American foulbrood pathogen Paenibacillus larvae.</title>
        <authorList>
            <person name="Okamoto M."/>
            <person name="Kumagai M."/>
            <person name="Kanamori H."/>
            <person name="Takamatsu D."/>
        </authorList>
    </citation>
    <scope>NUCLEOTIDE SEQUENCE [LARGE SCALE GENOMIC DNA]</scope>
    <source>
        <strain evidence="1 2">J1TS3</strain>
    </source>
</reference>
<dbReference type="EMBL" id="BOQT01000013">
    <property type="protein sequence ID" value="GIN22125.1"/>
    <property type="molecule type" value="Genomic_DNA"/>
</dbReference>
<dbReference type="Proteomes" id="UP000680279">
    <property type="component" value="Unassembled WGS sequence"/>
</dbReference>
<accession>A0ABQ4KAH0</accession>
<gene>
    <name evidence="1" type="ORF">J1TS3_32590</name>
</gene>
<evidence type="ECO:0008006" key="3">
    <source>
        <dbReference type="Google" id="ProtNLM"/>
    </source>
</evidence>
<comment type="caution">
    <text evidence="1">The sequence shown here is derived from an EMBL/GenBank/DDBJ whole genome shotgun (WGS) entry which is preliminary data.</text>
</comment>
<proteinExistence type="predicted"/>
<dbReference type="Pfam" id="PF05742">
    <property type="entry name" value="TANGO2"/>
    <property type="match status" value="1"/>
</dbReference>
<dbReference type="PANTHER" id="PTHR17985">
    <property type="entry name" value="SER/THR-RICH PROTEIN T10 IN DGCR REGION"/>
    <property type="match status" value="1"/>
</dbReference>
<dbReference type="PANTHER" id="PTHR17985:SF8">
    <property type="entry name" value="TRANSPORT AND GOLGI ORGANIZATION PROTEIN 2 HOMOLOG"/>
    <property type="match status" value="1"/>
</dbReference>
<keyword evidence="2" id="KW-1185">Reference proteome</keyword>
<sequence>MNKNERGDIMCIIFVAFRCHPDYHLITAANRDEFYKRPSKAAHYWDDHPSILAGRDLEQMGTWMGITRTGRFAALTNYRNPSEFDKTDKKSRGHIVRDFLAGDESPVEFLKNLQQERLDYKGFNLFVADADTLLYYSNTGNQIKKLGPGIYGLSNDQLDTPWPKVVKGKHQIKQLLANGVDHKSLFTILADDEPAPEEKLPKTGIPLKLEKTLSSIFIKSSDYGTRCSTVVTIDQKRNVRFIERTVSLNGNQEKEFTFMLEKS</sequence>
<name>A0ABQ4KAH0_9BACI</name>